<dbReference type="InterPro" id="IPR058982">
    <property type="entry name" value="Beta-barrel_AprE"/>
</dbReference>
<protein>
    <submittedName>
        <fullName evidence="4">Hemolysin secretion protein D</fullName>
    </submittedName>
</protein>
<reference evidence="4 5" key="1">
    <citation type="submission" date="2014-11" db="EMBL/GenBank/DDBJ databases">
        <title>Symbiosis island explosion on the genome of extra-slow-growing strains of soybean bradyrhizobia with massive insertion sequences.</title>
        <authorList>
            <person name="Iida T."/>
            <person name="Minamisawa K."/>
        </authorList>
    </citation>
    <scope>NUCLEOTIDE SEQUENCE [LARGE SCALE GENOMIC DNA]</scope>
    <source>
        <strain evidence="4 5">NK6</strain>
    </source>
</reference>
<dbReference type="PANTHER" id="PTHR30386">
    <property type="entry name" value="MEMBRANE FUSION SUBUNIT OF EMRAB-TOLC MULTIDRUG EFFLUX PUMP"/>
    <property type="match status" value="1"/>
</dbReference>
<dbReference type="InterPro" id="IPR050739">
    <property type="entry name" value="MFP"/>
</dbReference>
<evidence type="ECO:0000313" key="5">
    <source>
        <dbReference type="Proteomes" id="UP000063308"/>
    </source>
</evidence>
<evidence type="ECO:0000313" key="4">
    <source>
        <dbReference type="EMBL" id="BAR59613.1"/>
    </source>
</evidence>
<dbReference type="PANTHER" id="PTHR30386:SF27">
    <property type="entry name" value="MEMBRANE FUSION PROTEIN (MFP) FAMILY PROTEIN"/>
    <property type="match status" value="1"/>
</dbReference>
<accession>A0A0E4BTH9</accession>
<keyword evidence="1" id="KW-0175">Coiled coil</keyword>
<evidence type="ECO:0000259" key="3">
    <source>
        <dbReference type="Pfam" id="PF26002"/>
    </source>
</evidence>
<feature type="coiled-coil region" evidence="1">
    <location>
        <begin position="246"/>
        <end position="273"/>
    </location>
</feature>
<dbReference type="AlphaFoldDB" id="A0A0E4BTH9"/>
<proteinExistence type="predicted"/>
<feature type="transmembrane region" description="Helical" evidence="2">
    <location>
        <begin position="58"/>
        <end position="83"/>
    </location>
</feature>
<evidence type="ECO:0000256" key="2">
    <source>
        <dbReference type="SAM" id="Phobius"/>
    </source>
</evidence>
<dbReference type="Gene3D" id="2.40.30.170">
    <property type="match status" value="1"/>
</dbReference>
<evidence type="ECO:0000256" key="1">
    <source>
        <dbReference type="SAM" id="Coils"/>
    </source>
</evidence>
<keyword evidence="2" id="KW-0812">Transmembrane</keyword>
<dbReference type="EMBL" id="AP014685">
    <property type="protein sequence ID" value="BAR59613.1"/>
    <property type="molecule type" value="Genomic_DNA"/>
</dbReference>
<name>A0A0E4BTH9_9BRAD</name>
<dbReference type="Pfam" id="PF26002">
    <property type="entry name" value="Beta-barrel_AprE"/>
    <property type="match status" value="1"/>
</dbReference>
<gene>
    <name evidence="4" type="ORF">NK6_6461</name>
</gene>
<organism evidence="4 5">
    <name type="scientific">Bradyrhizobium diazoefficiens</name>
    <dbReference type="NCBI Taxonomy" id="1355477"/>
    <lineage>
        <taxon>Bacteria</taxon>
        <taxon>Pseudomonadati</taxon>
        <taxon>Pseudomonadota</taxon>
        <taxon>Alphaproteobacteria</taxon>
        <taxon>Hyphomicrobiales</taxon>
        <taxon>Nitrobacteraceae</taxon>
        <taxon>Bradyrhizobium</taxon>
    </lineage>
</organism>
<keyword evidence="2" id="KW-1133">Transmembrane helix</keyword>
<dbReference type="Gene3D" id="2.40.50.100">
    <property type="match status" value="1"/>
</dbReference>
<sequence>MKDNSWRTFPVRRSILMSRLALPIVVIRDRAAMADVMLPPETVCYTAESILSRESGRSLAIYKIIVLSVVATFVSLPVITVTLSAQSAGTIRPTIEKTPLIAPVSGRISRVLAVENDLVAQGREILALDDVVIKEKIGALTGEIRLKRDRASDLQALISSGAQSDAPVRLRSEFATAERLHFLNLLRENQYARSNAAAELERAQRLVAVAAAPTKAVEEKAFALQSLEVKGEILVRSKSAEWNQQLFDTNLRLQELTASLHQLENERDLTQIRAPVSGALEQFNGVTPGSYVQAGQTVGWVSPDGELVADIYVSPKDIGFVQPGQAVRLQVDAFNYNQWGMIDATVLDVAQDFTLQEKSPVFKVRCALSRSYLELTNGIIGHLKKGMTVRARFLVAERTLLQLLYNEIDDWLNPVLAAR</sequence>
<keyword evidence="2" id="KW-0472">Membrane</keyword>
<feature type="domain" description="AprE-like beta-barrel" evidence="3">
    <location>
        <begin position="307"/>
        <end position="392"/>
    </location>
</feature>
<dbReference type="Proteomes" id="UP000063308">
    <property type="component" value="Chromosome"/>
</dbReference>